<evidence type="ECO:0000259" key="2">
    <source>
        <dbReference type="Pfam" id="PF20152"/>
    </source>
</evidence>
<dbReference type="Pfam" id="PF20152">
    <property type="entry name" value="DUF6534"/>
    <property type="match status" value="1"/>
</dbReference>
<accession>A0A8K0XK15</accession>
<proteinExistence type="predicted"/>
<keyword evidence="1" id="KW-0472">Membrane</keyword>
<dbReference type="EMBL" id="JAEVFJ010000057">
    <property type="protein sequence ID" value="KAH8079072.1"/>
    <property type="molecule type" value="Genomic_DNA"/>
</dbReference>
<feature type="transmembrane region" description="Helical" evidence="1">
    <location>
        <begin position="211"/>
        <end position="231"/>
    </location>
</feature>
<evidence type="ECO:0000313" key="3">
    <source>
        <dbReference type="EMBL" id="KAH8079072.1"/>
    </source>
</evidence>
<feature type="domain" description="DUF6534" evidence="2">
    <location>
        <begin position="149"/>
        <end position="234"/>
    </location>
</feature>
<organism evidence="3 4">
    <name type="scientific">Cristinia sonorae</name>
    <dbReference type="NCBI Taxonomy" id="1940300"/>
    <lineage>
        <taxon>Eukaryota</taxon>
        <taxon>Fungi</taxon>
        <taxon>Dikarya</taxon>
        <taxon>Basidiomycota</taxon>
        <taxon>Agaricomycotina</taxon>
        <taxon>Agaricomycetes</taxon>
        <taxon>Agaricomycetidae</taxon>
        <taxon>Agaricales</taxon>
        <taxon>Pleurotineae</taxon>
        <taxon>Stephanosporaceae</taxon>
        <taxon>Cristinia</taxon>
    </lineage>
</organism>
<protein>
    <recommendedName>
        <fullName evidence="2">DUF6534 domain-containing protein</fullName>
    </recommendedName>
</protein>
<gene>
    <name evidence="3" type="ORF">BXZ70DRAFT_911106</name>
</gene>
<feature type="transmembrane region" description="Helical" evidence="1">
    <location>
        <begin position="56"/>
        <end position="79"/>
    </location>
</feature>
<reference evidence="3" key="1">
    <citation type="journal article" date="2021" name="New Phytol.">
        <title>Evolutionary innovations through gain and loss of genes in the ectomycorrhizal Boletales.</title>
        <authorList>
            <person name="Wu G."/>
            <person name="Miyauchi S."/>
            <person name="Morin E."/>
            <person name="Kuo A."/>
            <person name="Drula E."/>
            <person name="Varga T."/>
            <person name="Kohler A."/>
            <person name="Feng B."/>
            <person name="Cao Y."/>
            <person name="Lipzen A."/>
            <person name="Daum C."/>
            <person name="Hundley H."/>
            <person name="Pangilinan J."/>
            <person name="Johnson J."/>
            <person name="Barry K."/>
            <person name="LaButti K."/>
            <person name="Ng V."/>
            <person name="Ahrendt S."/>
            <person name="Min B."/>
            <person name="Choi I.G."/>
            <person name="Park H."/>
            <person name="Plett J.M."/>
            <person name="Magnuson J."/>
            <person name="Spatafora J.W."/>
            <person name="Nagy L.G."/>
            <person name="Henrissat B."/>
            <person name="Grigoriev I.V."/>
            <person name="Yang Z.L."/>
            <person name="Xu J."/>
            <person name="Martin F.M."/>
        </authorList>
    </citation>
    <scope>NUCLEOTIDE SEQUENCE</scope>
    <source>
        <strain evidence="3">KKN 215</strain>
    </source>
</reference>
<keyword evidence="4" id="KW-1185">Reference proteome</keyword>
<comment type="caution">
    <text evidence="3">The sequence shown here is derived from an EMBL/GenBank/DDBJ whole genome shotgun (WGS) entry which is preliminary data.</text>
</comment>
<dbReference type="InterPro" id="IPR045339">
    <property type="entry name" value="DUF6534"/>
</dbReference>
<evidence type="ECO:0000313" key="4">
    <source>
        <dbReference type="Proteomes" id="UP000813824"/>
    </source>
</evidence>
<sequence length="292" mass="32083">MSSPGPTAMIPTSTTTVTGPMLIGYLVNWSLFGILTVQVYLYHISFPSDNRRVKGGVFLAYTLETAQVILSTVWMYNAYAKGWGDYSKLDSVVAACNDLIFFPVVVALSQEFYAWRIYMLSRSRWIPCIIMMSSTTAIFCSIWVGVVCVGEIIITISMLFHLSLARRNSQVMQTQSLVTYLMRLSVETSFICAAVGTAGFILSIILPTTGWYLPFVLAAGKLVTNCFTATLNSRIRIVGDRNDEDSDVITAMSSLNAATPAVDTAPRVVSRVYQYSSTVSNTHCQTTVADLA</sequence>
<feature type="transmembrane region" description="Helical" evidence="1">
    <location>
        <begin position="152"/>
        <end position="168"/>
    </location>
</feature>
<dbReference type="Proteomes" id="UP000813824">
    <property type="component" value="Unassembled WGS sequence"/>
</dbReference>
<dbReference type="PANTHER" id="PTHR40465">
    <property type="entry name" value="CHROMOSOME 1, WHOLE GENOME SHOTGUN SEQUENCE"/>
    <property type="match status" value="1"/>
</dbReference>
<feature type="transmembrane region" description="Helical" evidence="1">
    <location>
        <begin position="180"/>
        <end position="205"/>
    </location>
</feature>
<dbReference type="PANTHER" id="PTHR40465:SF1">
    <property type="entry name" value="DUF6534 DOMAIN-CONTAINING PROTEIN"/>
    <property type="match status" value="1"/>
</dbReference>
<feature type="transmembrane region" description="Helical" evidence="1">
    <location>
        <begin position="22"/>
        <end position="44"/>
    </location>
</feature>
<evidence type="ECO:0000256" key="1">
    <source>
        <dbReference type="SAM" id="Phobius"/>
    </source>
</evidence>
<dbReference type="OrthoDB" id="2535105at2759"/>
<dbReference type="AlphaFoldDB" id="A0A8K0XK15"/>
<name>A0A8K0XK15_9AGAR</name>
<keyword evidence="1" id="KW-0812">Transmembrane</keyword>
<keyword evidence="1" id="KW-1133">Transmembrane helix</keyword>